<name>A0A6J5LRL9_9CAUD</name>
<accession>A0A6J5LRL9</accession>
<proteinExistence type="predicted"/>
<protein>
    <submittedName>
        <fullName evidence="2">Uncharacterized protein</fullName>
    </submittedName>
</protein>
<organism evidence="2">
    <name type="scientific">uncultured Caudovirales phage</name>
    <dbReference type="NCBI Taxonomy" id="2100421"/>
    <lineage>
        <taxon>Viruses</taxon>
        <taxon>Duplodnaviria</taxon>
        <taxon>Heunggongvirae</taxon>
        <taxon>Uroviricota</taxon>
        <taxon>Caudoviricetes</taxon>
        <taxon>Peduoviridae</taxon>
        <taxon>Maltschvirus</taxon>
        <taxon>Maltschvirus maltsch</taxon>
    </lineage>
</organism>
<evidence type="ECO:0000256" key="1">
    <source>
        <dbReference type="SAM" id="MobiDB-lite"/>
    </source>
</evidence>
<gene>
    <name evidence="2" type="ORF">UFOVP313_34</name>
</gene>
<sequence>MQNPDRLTGTPNSQFIEAAKNAGKGITGYIGADTEAKRLQTEENLKANRIDQVDPYGETRFTQGPDGRWTQSFTESDPQRGIRTQAENSDLQTGRTFNDLGQKAAANFGQSYSLSGAPQVPGMGDRIGERQRMENSLMDRFNERMNPEWDRQRRNLEQQLADEGITPGSAQYSNRMKLLGDQQESARRDYNVSALQLGGSEMERTSNLAGQDYDRYVQRYDKERYAPTTDMAALGQSAAMVPRERGNQWQPTAAVDFGAIDIGGAVNADLERQRIRKMGSGGRGGGGGGDGSGTLYAPIGNMLAPRPSVPEGQSMVSRIIQGGSQGIGQGLMMGGQRSNALFRNPG</sequence>
<evidence type="ECO:0000313" key="2">
    <source>
        <dbReference type="EMBL" id="CAB4136978.1"/>
    </source>
</evidence>
<dbReference type="EMBL" id="LR796328">
    <property type="protein sequence ID" value="CAB4136978.1"/>
    <property type="molecule type" value="Genomic_DNA"/>
</dbReference>
<reference evidence="2" key="1">
    <citation type="submission" date="2020-04" db="EMBL/GenBank/DDBJ databases">
        <authorList>
            <person name="Chiriac C."/>
            <person name="Salcher M."/>
            <person name="Ghai R."/>
            <person name="Kavagutti S V."/>
        </authorList>
    </citation>
    <scope>NUCLEOTIDE SEQUENCE</scope>
</reference>
<feature type="region of interest" description="Disordered" evidence="1">
    <location>
        <begin position="48"/>
        <end position="80"/>
    </location>
</feature>